<dbReference type="RefSeq" id="XP_001439333.1">
    <property type="nucleotide sequence ID" value="XM_001439296.1"/>
</dbReference>
<dbReference type="KEGG" id="ptm:GSPATT00008415001"/>
<sequence>MDNQNYKENLNCQQKFPIWSFQECNKTRILALYLGKLPKRKEIKRLFERSRSIRQVQSFTYNVETFVFKTQVSKVIIKNYQQFIISQMIMGNKNLIKESQTTFYSYIKCIQSLVLIIY</sequence>
<dbReference type="GeneID" id="5025118"/>
<evidence type="ECO:0008006" key="3">
    <source>
        <dbReference type="Google" id="ProtNLM"/>
    </source>
</evidence>
<evidence type="ECO:0000313" key="2">
    <source>
        <dbReference type="Proteomes" id="UP000000600"/>
    </source>
</evidence>
<dbReference type="Proteomes" id="UP000000600">
    <property type="component" value="Unassembled WGS sequence"/>
</dbReference>
<gene>
    <name evidence="1" type="ORF">GSPATT00008415001</name>
</gene>
<dbReference type="EMBL" id="CT868108">
    <property type="protein sequence ID" value="CAK71936.1"/>
    <property type="molecule type" value="Genomic_DNA"/>
</dbReference>
<keyword evidence="2" id="KW-1185">Reference proteome</keyword>
<protein>
    <recommendedName>
        <fullName evidence="3">Transmembrane protein</fullName>
    </recommendedName>
</protein>
<reference evidence="1 2" key="1">
    <citation type="journal article" date="2006" name="Nature">
        <title>Global trends of whole-genome duplications revealed by the ciliate Paramecium tetraurelia.</title>
        <authorList>
            <consortium name="Genoscope"/>
            <person name="Aury J.-M."/>
            <person name="Jaillon O."/>
            <person name="Duret L."/>
            <person name="Noel B."/>
            <person name="Jubin C."/>
            <person name="Porcel B.M."/>
            <person name="Segurens B."/>
            <person name="Daubin V."/>
            <person name="Anthouard V."/>
            <person name="Aiach N."/>
            <person name="Arnaiz O."/>
            <person name="Billaut A."/>
            <person name="Beisson J."/>
            <person name="Blanc I."/>
            <person name="Bouhouche K."/>
            <person name="Camara F."/>
            <person name="Duharcourt S."/>
            <person name="Guigo R."/>
            <person name="Gogendeau D."/>
            <person name="Katinka M."/>
            <person name="Keller A.-M."/>
            <person name="Kissmehl R."/>
            <person name="Klotz C."/>
            <person name="Koll F."/>
            <person name="Le Moue A."/>
            <person name="Lepere C."/>
            <person name="Malinsky S."/>
            <person name="Nowacki M."/>
            <person name="Nowak J.K."/>
            <person name="Plattner H."/>
            <person name="Poulain J."/>
            <person name="Ruiz F."/>
            <person name="Serrano V."/>
            <person name="Zagulski M."/>
            <person name="Dessen P."/>
            <person name="Betermier M."/>
            <person name="Weissenbach J."/>
            <person name="Scarpelli C."/>
            <person name="Schachter V."/>
            <person name="Sperling L."/>
            <person name="Meyer E."/>
            <person name="Cohen J."/>
            <person name="Wincker P."/>
        </authorList>
    </citation>
    <scope>NUCLEOTIDE SEQUENCE [LARGE SCALE GENOMIC DNA]</scope>
    <source>
        <strain evidence="1 2">Stock d4-2</strain>
    </source>
</reference>
<dbReference type="AlphaFoldDB" id="A0CMB9"/>
<evidence type="ECO:0000313" key="1">
    <source>
        <dbReference type="EMBL" id="CAK71936.1"/>
    </source>
</evidence>
<accession>A0CMB9</accession>
<proteinExistence type="predicted"/>
<dbReference type="InParanoid" id="A0CMB9"/>
<name>A0CMB9_PARTE</name>
<organism evidence="1 2">
    <name type="scientific">Paramecium tetraurelia</name>
    <dbReference type="NCBI Taxonomy" id="5888"/>
    <lineage>
        <taxon>Eukaryota</taxon>
        <taxon>Sar</taxon>
        <taxon>Alveolata</taxon>
        <taxon>Ciliophora</taxon>
        <taxon>Intramacronucleata</taxon>
        <taxon>Oligohymenophorea</taxon>
        <taxon>Peniculida</taxon>
        <taxon>Parameciidae</taxon>
        <taxon>Paramecium</taxon>
    </lineage>
</organism>
<dbReference type="HOGENOM" id="CLU_2077630_0_0_1"/>